<keyword evidence="2" id="KW-0472">Membrane</keyword>
<evidence type="ECO:0000313" key="4">
    <source>
        <dbReference type="EMBL" id="VEB43085.1"/>
    </source>
</evidence>
<evidence type="ECO:0000313" key="5">
    <source>
        <dbReference type="Proteomes" id="UP000275777"/>
    </source>
</evidence>
<feature type="region of interest" description="Disordered" evidence="1">
    <location>
        <begin position="227"/>
        <end position="259"/>
    </location>
</feature>
<sequence length="379" mass="43313">MIYLVTAVPGSGKSLYTLNWLRKKSDDESRQVYYHNIPLSPLGRETLQWIELPDPRQWMSLPPGAIFVIDECQFTFPVRKSGNTTPEYVEKFSTHRHLGIDIVLITQHPNLLDSFIRRLVGTHIHLMRQFGAERSTVLTWQEGCQENPNSKSAQKACLDRRTFVFPKEVYGWYKSAETHTHKFQMPLRLKQMIIGLFLVVFLVSACIWYLYHNFYAKPKADAENAAKATASQPASQAAQPSNMNRVSNGPSDRKGRVKTAESFLTDYQPRVEGRPESAPAYDDLTEPKTFPKVSACMASANKCACYNQQGSLIEMDDYRCRFYVNRGWFDPYIQPVENREDMREVRADKVSASAPAYRSGPMVLTMTNSDMSPKLEGRK</sequence>
<feature type="compositionally biased region" description="Low complexity" evidence="1">
    <location>
        <begin position="227"/>
        <end position="241"/>
    </location>
</feature>
<dbReference type="Proteomes" id="UP000275777">
    <property type="component" value="Chromosome"/>
</dbReference>
<keyword evidence="2" id="KW-1133">Transmembrane helix</keyword>
<feature type="transmembrane region" description="Helical" evidence="2">
    <location>
        <begin position="192"/>
        <end position="211"/>
    </location>
</feature>
<dbReference type="InterPro" id="IPR027417">
    <property type="entry name" value="P-loop_NTPase"/>
</dbReference>
<feature type="domain" description="Zona occludens toxin N-terminal" evidence="3">
    <location>
        <begin position="56"/>
        <end position="179"/>
    </location>
</feature>
<gene>
    <name evidence="4" type="ORF">NCTC9695_03539</name>
</gene>
<reference evidence="4 5" key="1">
    <citation type="submission" date="2018-12" db="EMBL/GenBank/DDBJ databases">
        <authorList>
            <consortium name="Pathogen Informatics"/>
        </authorList>
    </citation>
    <scope>NUCLEOTIDE SEQUENCE [LARGE SCALE GENOMIC DNA]</scope>
    <source>
        <strain evidence="4 5">NCTC9695</strain>
    </source>
</reference>
<dbReference type="Pfam" id="PF05707">
    <property type="entry name" value="Zot"/>
    <property type="match status" value="1"/>
</dbReference>
<accession>A0A447TDS4</accession>
<proteinExistence type="predicted"/>
<dbReference type="AlphaFoldDB" id="A0A447TDS4"/>
<evidence type="ECO:0000259" key="3">
    <source>
        <dbReference type="Pfam" id="PF05707"/>
    </source>
</evidence>
<evidence type="ECO:0000256" key="1">
    <source>
        <dbReference type="SAM" id="MobiDB-lite"/>
    </source>
</evidence>
<dbReference type="Gene3D" id="3.40.50.300">
    <property type="entry name" value="P-loop containing nucleotide triphosphate hydrolases"/>
    <property type="match status" value="1"/>
</dbReference>
<keyword evidence="2" id="KW-0812">Transmembrane</keyword>
<dbReference type="InterPro" id="IPR008900">
    <property type="entry name" value="Zot_N"/>
</dbReference>
<protein>
    <submittedName>
        <fullName evidence="4">Zonula occludens toxin</fullName>
    </submittedName>
</protein>
<organism evidence="4 5">
    <name type="scientific">Chromobacterium violaceum</name>
    <dbReference type="NCBI Taxonomy" id="536"/>
    <lineage>
        <taxon>Bacteria</taxon>
        <taxon>Pseudomonadati</taxon>
        <taxon>Pseudomonadota</taxon>
        <taxon>Betaproteobacteria</taxon>
        <taxon>Neisseriales</taxon>
        <taxon>Chromobacteriaceae</taxon>
        <taxon>Chromobacterium</taxon>
    </lineage>
</organism>
<evidence type="ECO:0000256" key="2">
    <source>
        <dbReference type="SAM" id="Phobius"/>
    </source>
</evidence>
<name>A0A447TDS4_CHRVL</name>
<dbReference type="EMBL" id="LR134182">
    <property type="protein sequence ID" value="VEB43085.1"/>
    <property type="molecule type" value="Genomic_DNA"/>
</dbReference>